<keyword evidence="1" id="KW-0479">Metal-binding</keyword>
<dbReference type="Gene3D" id="3.40.190.80">
    <property type="match status" value="1"/>
</dbReference>
<dbReference type="Pfam" id="PF00459">
    <property type="entry name" value="Inositol_P"/>
    <property type="match status" value="1"/>
</dbReference>
<keyword evidence="5" id="KW-1185">Reference proteome</keyword>
<dbReference type="RefSeq" id="WP_344008306.1">
    <property type="nucleotide sequence ID" value="NZ_BAAAMY010000007.1"/>
</dbReference>
<name>A0ABP5B0U2_9ACTN</name>
<dbReference type="InterPro" id="IPR000760">
    <property type="entry name" value="Inositol_monophosphatase-like"/>
</dbReference>
<evidence type="ECO:0000256" key="2">
    <source>
        <dbReference type="ARBA" id="ARBA00022801"/>
    </source>
</evidence>
<sequence>MTTDLATDAVLDLLVDVAERVITPRFRALDDAEVMEKNPGDLVTVADREAEVELTAALRAAYPDAVVLGEEAYAADPAVMDRFTAAARAGHAFTVDPVDGTKNFVHGSPDHAVMVAELREGEVVRGWIHQPQHGRSFVAERGAGAWVDGQRLTVPATTGDLGSWRAVTSARRWLRTRVEGMAPFELTWVCCGVDYPSVAAGLADVALYGNGLPWDHAPGSLLLTEAGGAVAGADGAPYDPTRPHRLGERGPLLVAGSAQVLDAVAPLARGLPQR</sequence>
<dbReference type="PANTHER" id="PTHR20854:SF4">
    <property type="entry name" value="INOSITOL-1-MONOPHOSPHATASE-RELATED"/>
    <property type="match status" value="1"/>
</dbReference>
<evidence type="ECO:0000313" key="5">
    <source>
        <dbReference type="Proteomes" id="UP001501612"/>
    </source>
</evidence>
<dbReference type="PRINTS" id="PR00377">
    <property type="entry name" value="IMPHPHTASES"/>
</dbReference>
<dbReference type="Proteomes" id="UP001501612">
    <property type="component" value="Unassembled WGS sequence"/>
</dbReference>
<dbReference type="EMBL" id="BAAAMY010000007">
    <property type="protein sequence ID" value="GAA1925578.1"/>
    <property type="molecule type" value="Genomic_DNA"/>
</dbReference>
<dbReference type="PANTHER" id="PTHR20854">
    <property type="entry name" value="INOSITOL MONOPHOSPHATASE"/>
    <property type="match status" value="1"/>
</dbReference>
<dbReference type="PROSITE" id="PS00629">
    <property type="entry name" value="IMP_1"/>
    <property type="match status" value="1"/>
</dbReference>
<evidence type="ECO:0000313" key="4">
    <source>
        <dbReference type="EMBL" id="GAA1925578.1"/>
    </source>
</evidence>
<dbReference type="InterPro" id="IPR020583">
    <property type="entry name" value="Inositol_monoP_metal-BS"/>
</dbReference>
<evidence type="ECO:0000256" key="1">
    <source>
        <dbReference type="ARBA" id="ARBA00022723"/>
    </source>
</evidence>
<evidence type="ECO:0000256" key="3">
    <source>
        <dbReference type="ARBA" id="ARBA00022842"/>
    </source>
</evidence>
<gene>
    <name evidence="4" type="ORF">GCM10009737_29180</name>
</gene>
<dbReference type="Gene3D" id="3.30.540.10">
    <property type="entry name" value="Fructose-1,6-Bisphosphatase, subunit A, domain 1"/>
    <property type="match status" value="1"/>
</dbReference>
<reference evidence="5" key="1">
    <citation type="journal article" date="2019" name="Int. J. Syst. Evol. Microbiol.">
        <title>The Global Catalogue of Microorganisms (GCM) 10K type strain sequencing project: providing services to taxonomists for standard genome sequencing and annotation.</title>
        <authorList>
            <consortium name="The Broad Institute Genomics Platform"/>
            <consortium name="The Broad Institute Genome Sequencing Center for Infectious Disease"/>
            <person name="Wu L."/>
            <person name="Ma J."/>
        </authorList>
    </citation>
    <scope>NUCLEOTIDE SEQUENCE [LARGE SCALE GENOMIC DNA]</scope>
    <source>
        <strain evidence="5">JCM 14046</strain>
    </source>
</reference>
<keyword evidence="2" id="KW-0378">Hydrolase</keyword>
<organism evidence="4 5">
    <name type="scientific">Nocardioides lentus</name>
    <dbReference type="NCBI Taxonomy" id="338077"/>
    <lineage>
        <taxon>Bacteria</taxon>
        <taxon>Bacillati</taxon>
        <taxon>Actinomycetota</taxon>
        <taxon>Actinomycetes</taxon>
        <taxon>Propionibacteriales</taxon>
        <taxon>Nocardioidaceae</taxon>
        <taxon>Nocardioides</taxon>
    </lineage>
</organism>
<proteinExistence type="predicted"/>
<dbReference type="SUPFAM" id="SSF56655">
    <property type="entry name" value="Carbohydrate phosphatase"/>
    <property type="match status" value="1"/>
</dbReference>
<dbReference type="CDD" id="cd01637">
    <property type="entry name" value="IMPase_like"/>
    <property type="match status" value="1"/>
</dbReference>
<protein>
    <submittedName>
        <fullName evidence="4">Inositol monophosphatase family protein</fullName>
    </submittedName>
</protein>
<keyword evidence="3" id="KW-0460">Magnesium</keyword>
<comment type="caution">
    <text evidence="4">The sequence shown here is derived from an EMBL/GenBank/DDBJ whole genome shotgun (WGS) entry which is preliminary data.</text>
</comment>
<accession>A0ABP5B0U2</accession>